<dbReference type="EMBL" id="JBBMFP010000029">
    <property type="protein sequence ID" value="MEQ2433883.1"/>
    <property type="molecule type" value="Genomic_DNA"/>
</dbReference>
<keyword evidence="3" id="KW-1185">Reference proteome</keyword>
<reference evidence="2 3" key="1">
    <citation type="submission" date="2024-03" db="EMBL/GenBank/DDBJ databases">
        <title>Human intestinal bacterial collection.</title>
        <authorList>
            <person name="Pauvert C."/>
            <person name="Hitch T.C.A."/>
            <person name="Clavel T."/>
        </authorList>
    </citation>
    <scope>NUCLEOTIDE SEQUENCE [LARGE SCALE GENOMIC DNA]</scope>
    <source>
        <strain evidence="2 3">CLA-SR-H028</strain>
    </source>
</reference>
<evidence type="ECO:0000313" key="3">
    <source>
        <dbReference type="Proteomes" id="UP001457898"/>
    </source>
</evidence>
<organism evidence="2 3">
    <name type="scientific">Blautia caccae</name>
    <dbReference type="NCBI Taxonomy" id="3133175"/>
    <lineage>
        <taxon>Bacteria</taxon>
        <taxon>Bacillati</taxon>
        <taxon>Bacillota</taxon>
        <taxon>Clostridia</taxon>
        <taxon>Lachnospirales</taxon>
        <taxon>Lachnospiraceae</taxon>
        <taxon>Blautia</taxon>
    </lineage>
</organism>
<dbReference type="RefSeq" id="WP_148392888.1">
    <property type="nucleotide sequence ID" value="NZ_JBBMFP010000029.1"/>
</dbReference>
<evidence type="ECO:0000313" key="2">
    <source>
        <dbReference type="EMBL" id="MEQ2433883.1"/>
    </source>
</evidence>
<name>A0ABV1DU13_9FIRM</name>
<sequence>MESGRTMVSGFLKERYGIRRVMECCISFCVGGERHQAQGCEYITGDDDEAQGRHQSRGCEYFTGGDDEAQGGLRRGA</sequence>
<proteinExistence type="predicted"/>
<feature type="region of interest" description="Disordered" evidence="1">
    <location>
        <begin position="46"/>
        <end position="77"/>
    </location>
</feature>
<accession>A0ABV1DU13</accession>
<dbReference type="Proteomes" id="UP001457898">
    <property type="component" value="Unassembled WGS sequence"/>
</dbReference>
<evidence type="ECO:0000256" key="1">
    <source>
        <dbReference type="SAM" id="MobiDB-lite"/>
    </source>
</evidence>
<gene>
    <name evidence="2" type="ORF">WMO65_23080</name>
</gene>
<protein>
    <submittedName>
        <fullName evidence="2">Uncharacterized protein</fullName>
    </submittedName>
</protein>
<comment type="caution">
    <text evidence="2">The sequence shown here is derived from an EMBL/GenBank/DDBJ whole genome shotgun (WGS) entry which is preliminary data.</text>
</comment>